<dbReference type="KEGG" id="pgut:117659977"/>
<reference evidence="4" key="1">
    <citation type="submission" date="2025-08" db="UniProtKB">
        <authorList>
            <consortium name="RefSeq"/>
        </authorList>
    </citation>
    <scope>IDENTIFICATION</scope>
    <source>
        <tissue evidence="4">Blood</tissue>
    </source>
</reference>
<proteinExistence type="predicted"/>
<accession>A0A6P9B5U2</accession>
<dbReference type="AlphaFoldDB" id="A0A6P9B5U2"/>
<evidence type="ECO:0000256" key="2">
    <source>
        <dbReference type="SAM" id="MobiDB-lite"/>
    </source>
</evidence>
<keyword evidence="1" id="KW-0676">Redox-active center</keyword>
<evidence type="ECO:0000313" key="4">
    <source>
        <dbReference type="RefSeq" id="XP_034263912.1"/>
    </source>
</evidence>
<protein>
    <submittedName>
        <fullName evidence="4">Uncharacterized protein LOC117659977</fullName>
    </submittedName>
</protein>
<dbReference type="Pfam" id="PF10262">
    <property type="entry name" value="Rdx"/>
    <property type="match status" value="1"/>
</dbReference>
<dbReference type="Gene3D" id="3.40.30.10">
    <property type="entry name" value="Glutaredoxin"/>
    <property type="match status" value="1"/>
</dbReference>
<organism evidence="3 4">
    <name type="scientific">Pantherophis guttatus</name>
    <name type="common">Corn snake</name>
    <name type="synonym">Elaphe guttata</name>
    <dbReference type="NCBI Taxonomy" id="94885"/>
    <lineage>
        <taxon>Eukaryota</taxon>
        <taxon>Metazoa</taxon>
        <taxon>Chordata</taxon>
        <taxon>Craniata</taxon>
        <taxon>Vertebrata</taxon>
        <taxon>Euteleostomi</taxon>
        <taxon>Lepidosauria</taxon>
        <taxon>Squamata</taxon>
        <taxon>Bifurcata</taxon>
        <taxon>Unidentata</taxon>
        <taxon>Episquamata</taxon>
        <taxon>Toxicofera</taxon>
        <taxon>Serpentes</taxon>
        <taxon>Colubroidea</taxon>
        <taxon>Colubridae</taxon>
        <taxon>Colubrinae</taxon>
        <taxon>Pantherophis</taxon>
    </lineage>
</organism>
<feature type="compositionally biased region" description="Polar residues" evidence="2">
    <location>
        <begin position="146"/>
        <end position="159"/>
    </location>
</feature>
<feature type="region of interest" description="Disordered" evidence="2">
    <location>
        <begin position="86"/>
        <end position="159"/>
    </location>
</feature>
<feature type="compositionally biased region" description="Basic and acidic residues" evidence="2">
    <location>
        <begin position="86"/>
        <end position="126"/>
    </location>
</feature>
<evidence type="ECO:0000313" key="3">
    <source>
        <dbReference type="Proteomes" id="UP001652622"/>
    </source>
</evidence>
<sequence length="159" mass="17600">MQIKQVLEKRFPNKLDITAEIGESGTFEVILPESDIVLHSKKDGAGYVDTEEKIKAICEGIKKQLRAKTPKSKVVTKKFLKKLEQGHASQKLEAKPEAKPQAKAEAKLEAIPELKTEVEPEVKEPPLTDLTSSPEVEKKTEGLALTKTTNELEATTPRT</sequence>
<dbReference type="Proteomes" id="UP001652622">
    <property type="component" value="Unplaced"/>
</dbReference>
<dbReference type="OrthoDB" id="8824963at2759"/>
<dbReference type="RefSeq" id="XP_034263912.1">
    <property type="nucleotide sequence ID" value="XM_034408021.2"/>
</dbReference>
<evidence type="ECO:0000256" key="1">
    <source>
        <dbReference type="ARBA" id="ARBA00023284"/>
    </source>
</evidence>
<name>A0A6P9B5U2_PANGU</name>
<dbReference type="InterPro" id="IPR011893">
    <property type="entry name" value="Selenoprotein_Rdx-typ"/>
</dbReference>
<gene>
    <name evidence="4" type="primary">LOC117659977</name>
</gene>
<keyword evidence="3" id="KW-1185">Reference proteome</keyword>